<evidence type="ECO:0000256" key="2">
    <source>
        <dbReference type="ARBA" id="ARBA00022679"/>
    </source>
</evidence>
<dbReference type="EMBL" id="JAKLWS010000013">
    <property type="protein sequence ID" value="MCG2589180.1"/>
    <property type="molecule type" value="Genomic_DNA"/>
</dbReference>
<dbReference type="InterPro" id="IPR029028">
    <property type="entry name" value="Alpha/beta_knot_MTases"/>
</dbReference>
<reference evidence="4" key="2">
    <citation type="submission" date="2024-05" db="EMBL/GenBank/DDBJ databases">
        <title>Rhodohalobacter halophilus gen. nov., sp. nov., a moderately halophilic member of the family Balneolaceae.</title>
        <authorList>
            <person name="Xia J."/>
        </authorList>
    </citation>
    <scope>NUCLEOTIDE SEQUENCE</scope>
    <source>
        <strain evidence="4">WB101</strain>
    </source>
</reference>
<dbReference type="PANTHER" id="PTHR46429">
    <property type="entry name" value="23S RRNA (GUANOSINE-2'-O-)-METHYLTRANSFERASE RLMB"/>
    <property type="match status" value="1"/>
</dbReference>
<dbReference type="InterPro" id="IPR004441">
    <property type="entry name" value="rRNA_MeTrfase_TrmH"/>
</dbReference>
<evidence type="ECO:0000313" key="5">
    <source>
        <dbReference type="Proteomes" id="UP001165366"/>
    </source>
</evidence>
<keyword evidence="2" id="KW-0808">Transferase</keyword>
<dbReference type="Gene3D" id="3.40.1280.10">
    <property type="match status" value="1"/>
</dbReference>
<comment type="caution">
    <text evidence="4">The sequence shown here is derived from an EMBL/GenBank/DDBJ whole genome shotgun (WGS) entry which is preliminary data.</text>
</comment>
<organism evidence="4 5">
    <name type="scientific">Rhodohalobacter sulfatireducens</name>
    <dbReference type="NCBI Taxonomy" id="2911366"/>
    <lineage>
        <taxon>Bacteria</taxon>
        <taxon>Pseudomonadati</taxon>
        <taxon>Balneolota</taxon>
        <taxon>Balneolia</taxon>
        <taxon>Balneolales</taxon>
        <taxon>Balneolaceae</taxon>
        <taxon>Rhodohalobacter</taxon>
    </lineage>
</organism>
<evidence type="ECO:0000256" key="1">
    <source>
        <dbReference type="ARBA" id="ARBA00022603"/>
    </source>
</evidence>
<dbReference type="InterPro" id="IPR029026">
    <property type="entry name" value="tRNA_m1G_MTases_N"/>
</dbReference>
<proteinExistence type="predicted"/>
<dbReference type="PANTHER" id="PTHR46429:SF1">
    <property type="entry name" value="23S RRNA (GUANOSINE-2'-O-)-METHYLTRANSFERASE RLMB"/>
    <property type="match status" value="1"/>
</dbReference>
<dbReference type="SUPFAM" id="SSF75217">
    <property type="entry name" value="alpha/beta knot"/>
    <property type="match status" value="1"/>
</dbReference>
<dbReference type="InterPro" id="IPR029064">
    <property type="entry name" value="Ribosomal_eL30-like_sf"/>
</dbReference>
<evidence type="ECO:0000259" key="3">
    <source>
        <dbReference type="SMART" id="SM00967"/>
    </source>
</evidence>
<reference evidence="4" key="1">
    <citation type="submission" date="2022-01" db="EMBL/GenBank/DDBJ databases">
        <authorList>
            <person name="Wang Y."/>
        </authorList>
    </citation>
    <scope>NUCLEOTIDE SEQUENCE</scope>
    <source>
        <strain evidence="4">WB101</strain>
    </source>
</reference>
<name>A0ABS9KEB3_9BACT</name>
<sequence length="250" mass="27898">MNSLDESNEFIYGRNPVEELLKNRADEVEKIYINRKLNKQTFSTILSLASDNRVPVAEVPGSKLYELVGKVNDQGIVAAISQIQYEEFEDWLERIEPNQNTGILLLDEIEDPHNFGAILRTAAASGMDAVIVPKHRQAPVSAAAYKTSAGTAGRIPIVRAVNLNQAILKLKDNKFWIAGLDMDGDSLLWEQTFDVPMAFVIGNEGRGMRQKTGEHCDFLLSIPMYNGVESLNASVSAALVCYEWRRQKLK</sequence>
<dbReference type="CDD" id="cd18103">
    <property type="entry name" value="SpoU-like_RlmB"/>
    <property type="match status" value="1"/>
</dbReference>
<evidence type="ECO:0000313" key="4">
    <source>
        <dbReference type="EMBL" id="MCG2589180.1"/>
    </source>
</evidence>
<accession>A0ABS9KEB3</accession>
<dbReference type="SUPFAM" id="SSF55315">
    <property type="entry name" value="L30e-like"/>
    <property type="match status" value="1"/>
</dbReference>
<keyword evidence="1" id="KW-0489">Methyltransferase</keyword>
<dbReference type="InterPro" id="IPR013123">
    <property type="entry name" value="SpoU_subst-bd"/>
</dbReference>
<dbReference type="Pfam" id="PF00588">
    <property type="entry name" value="SpoU_methylase"/>
    <property type="match status" value="1"/>
</dbReference>
<dbReference type="Gene3D" id="3.30.1330.30">
    <property type="match status" value="1"/>
</dbReference>
<feature type="domain" description="RNA 2-O ribose methyltransferase substrate binding" evidence="3">
    <location>
        <begin position="10"/>
        <end position="86"/>
    </location>
</feature>
<dbReference type="SMART" id="SM00967">
    <property type="entry name" value="SpoU_sub_bind"/>
    <property type="match status" value="1"/>
</dbReference>
<protein>
    <submittedName>
        <fullName evidence="4">23S rRNA (Guanosine(2251)-2'-O)-methyltransferase RlmB</fullName>
    </submittedName>
</protein>
<dbReference type="Proteomes" id="UP001165366">
    <property type="component" value="Unassembled WGS sequence"/>
</dbReference>
<dbReference type="Pfam" id="PF08032">
    <property type="entry name" value="SpoU_sub_bind"/>
    <property type="match status" value="1"/>
</dbReference>
<dbReference type="NCBIfam" id="TIGR00186">
    <property type="entry name" value="rRNA_methyl_3"/>
    <property type="match status" value="1"/>
</dbReference>
<gene>
    <name evidence="4" type="primary">rlmB</name>
    <name evidence="4" type="ORF">L6773_11430</name>
</gene>
<dbReference type="InterPro" id="IPR001537">
    <property type="entry name" value="SpoU_MeTrfase"/>
</dbReference>
<keyword evidence="5" id="KW-1185">Reference proteome</keyword>